<evidence type="ECO:0000259" key="1">
    <source>
        <dbReference type="Pfam" id="PF07693"/>
    </source>
</evidence>
<protein>
    <submittedName>
        <fullName evidence="2">Putative phage protein</fullName>
    </submittedName>
</protein>
<dbReference type="Pfam" id="PF07693">
    <property type="entry name" value="KAP_NTPase"/>
    <property type="match status" value="1"/>
</dbReference>
<gene>
    <name evidence="2" type="ORF">JCM19235_3300</name>
</gene>
<proteinExistence type="predicted"/>
<dbReference type="EMBL" id="BBMR01000016">
    <property type="protein sequence ID" value="GAL22834.1"/>
    <property type="molecule type" value="Genomic_DNA"/>
</dbReference>
<sequence length="224" mass="25113">MDDRFDWSTSKIIEKEYYPEDMLEHARYADFLTRFLVSQGFDKSREVGEQEKNYVLNLNSAWGSGKTYFLRRWAEDLKAHYPVVYVDAWKKDYSDDPLMTVVSAIISCLSAQAGKDQDSVIKSKLPRKILGLLKAAAPGAASAFGKRYFGIDPVALMTAKDDEELGHFNDSEGNPVQDENGNALDMGAAASQAVKYLIDEHEAKTEAIESLKTAVKQWSGLWLV</sequence>
<reference evidence="2 3" key="1">
    <citation type="submission" date="2014-09" db="EMBL/GenBank/DDBJ databases">
        <title>Vibrio maritimus JCM 19235. (C45) whole genome shotgun sequence.</title>
        <authorList>
            <person name="Sawabe T."/>
            <person name="Meirelles P."/>
            <person name="Nakanishi M."/>
            <person name="Sayaka M."/>
            <person name="Hattori M."/>
            <person name="Ohkuma M."/>
        </authorList>
    </citation>
    <scope>NUCLEOTIDE SEQUENCE [LARGE SCALE GENOMIC DNA]</scope>
    <source>
        <strain evidence="3">JCM19235</strain>
    </source>
</reference>
<name>A0A090S8H9_9VIBR</name>
<accession>A0A090S8H9</accession>
<organism evidence="2 3">
    <name type="scientific">Vibrio maritimus</name>
    <dbReference type="NCBI Taxonomy" id="990268"/>
    <lineage>
        <taxon>Bacteria</taxon>
        <taxon>Pseudomonadati</taxon>
        <taxon>Pseudomonadota</taxon>
        <taxon>Gammaproteobacteria</taxon>
        <taxon>Vibrionales</taxon>
        <taxon>Vibrionaceae</taxon>
        <taxon>Vibrio</taxon>
    </lineage>
</organism>
<dbReference type="STRING" id="990268.JCM19235_3300"/>
<dbReference type="AlphaFoldDB" id="A0A090S8H9"/>
<evidence type="ECO:0000313" key="2">
    <source>
        <dbReference type="EMBL" id="GAL22834.1"/>
    </source>
</evidence>
<dbReference type="InterPro" id="IPR011646">
    <property type="entry name" value="KAP_P-loop"/>
</dbReference>
<keyword evidence="3" id="KW-1185">Reference proteome</keyword>
<feature type="domain" description="KAP NTPase" evidence="1">
    <location>
        <begin position="51"/>
        <end position="136"/>
    </location>
</feature>
<comment type="caution">
    <text evidence="2">The sequence shown here is derived from an EMBL/GenBank/DDBJ whole genome shotgun (WGS) entry which is preliminary data.</text>
</comment>
<dbReference type="Proteomes" id="UP000029228">
    <property type="component" value="Unassembled WGS sequence"/>
</dbReference>
<evidence type="ECO:0000313" key="3">
    <source>
        <dbReference type="Proteomes" id="UP000029228"/>
    </source>
</evidence>